<reference evidence="17 18" key="1">
    <citation type="submission" date="2019-12" db="EMBL/GenBank/DDBJ databases">
        <title>Genomic-based taxomic classification of the family Erythrobacteraceae.</title>
        <authorList>
            <person name="Xu L."/>
        </authorList>
    </citation>
    <scope>NUCLEOTIDE SEQUENCE [LARGE SCALE GENOMIC DNA]</scope>
    <source>
        <strain evidence="17 18">JCM 10282</strain>
    </source>
</reference>
<comment type="cofactor">
    <cofactor evidence="11">
        <name>heme c</name>
        <dbReference type="ChEBI" id="CHEBI:61717"/>
    </cofactor>
    <text evidence="11">Binds 1 heme c group per subunit.</text>
</comment>
<dbReference type="PANTHER" id="PTHR32303">
    <property type="entry name" value="QUINOPROTEIN ALCOHOL DEHYDROGENASE (CYTOCHROME C)"/>
    <property type="match status" value="1"/>
</dbReference>
<comment type="cofactor">
    <cofactor evidence="12">
        <name>Ca(2+)</name>
        <dbReference type="ChEBI" id="CHEBI:29108"/>
    </cofactor>
    <text evidence="12">Binds 1 Ca(2+) ion per subunit.</text>
</comment>
<reference evidence="16 19" key="2">
    <citation type="submission" date="2020-08" db="EMBL/GenBank/DDBJ databases">
        <title>Genomic Encyclopedia of Type Strains, Phase IV (KMG-IV): sequencing the most valuable type-strain genomes for metagenomic binning, comparative biology and taxonomic classification.</title>
        <authorList>
            <person name="Goeker M."/>
        </authorList>
    </citation>
    <scope>NUCLEOTIDE SEQUENCE [LARGE SCALE GENOMIC DNA]</scope>
    <source>
        <strain evidence="16 19">DSM 8510</strain>
    </source>
</reference>
<comment type="similarity">
    <text evidence="1">Belongs to the bacterial PQQ dehydrogenase family.</text>
</comment>
<dbReference type="NCBIfam" id="TIGR03075">
    <property type="entry name" value="PQQ_enz_alc_DH"/>
    <property type="match status" value="1"/>
</dbReference>
<feature type="chain" id="PRO_5026188793" evidence="14">
    <location>
        <begin position="21"/>
        <end position="725"/>
    </location>
</feature>
<keyword evidence="4 14" id="KW-0732">Signal</keyword>
<dbReference type="SUPFAM" id="SSF50998">
    <property type="entry name" value="Quinoprotein alcohol dehydrogenase-like"/>
    <property type="match status" value="1"/>
</dbReference>
<feature type="binding site" evidence="11">
    <location>
        <position position="93"/>
    </location>
    <ligand>
        <name>pyrroloquinoline quinone</name>
        <dbReference type="ChEBI" id="CHEBI:58442"/>
    </ligand>
</feature>
<evidence type="ECO:0000256" key="9">
    <source>
        <dbReference type="ARBA" id="ARBA00023157"/>
    </source>
</evidence>
<dbReference type="OrthoDB" id="9794322at2"/>
<dbReference type="GO" id="GO:0020037">
    <property type="term" value="F:heme binding"/>
    <property type="evidence" value="ECO:0007669"/>
    <property type="project" value="InterPro"/>
</dbReference>
<feature type="binding site" description="axial binding residue" evidence="12">
    <location>
        <position position="687"/>
    </location>
    <ligand>
        <name>heme c</name>
        <dbReference type="ChEBI" id="CHEBI:61717"/>
    </ligand>
    <ligandPart>
        <name>Fe</name>
        <dbReference type="ChEBI" id="CHEBI:18248"/>
    </ligandPart>
</feature>
<feature type="binding site" evidence="12">
    <location>
        <position position="287"/>
    </location>
    <ligand>
        <name>Ca(2+)</name>
        <dbReference type="ChEBI" id="CHEBI:29108"/>
    </ligand>
</feature>
<keyword evidence="3 12" id="KW-0479">Metal-binding</keyword>
<dbReference type="GO" id="GO:0005509">
    <property type="term" value="F:calcium ion binding"/>
    <property type="evidence" value="ECO:0007669"/>
    <property type="project" value="InterPro"/>
</dbReference>
<evidence type="ECO:0000256" key="3">
    <source>
        <dbReference type="ARBA" id="ARBA00022723"/>
    </source>
</evidence>
<feature type="binding site" evidence="11">
    <location>
        <position position="145"/>
    </location>
    <ligand>
        <name>pyrroloquinoline quinone</name>
        <dbReference type="ChEBI" id="CHEBI:58442"/>
    </ligand>
</feature>
<feature type="binding site" evidence="11">
    <location>
        <begin position="205"/>
        <end position="206"/>
    </location>
    <ligand>
        <name>pyrroloquinoline quinone</name>
        <dbReference type="ChEBI" id="CHEBI:58442"/>
    </ligand>
</feature>
<feature type="binding site" evidence="11">
    <location>
        <begin position="426"/>
        <end position="427"/>
    </location>
    <ligand>
        <name>pyrroloquinoline quinone</name>
        <dbReference type="ChEBI" id="CHEBI:58442"/>
    </ligand>
</feature>
<keyword evidence="8 12" id="KW-0408">Iron</keyword>
<sequence>MDLKRWTLGAALLLSAGTLANCSQIFGGADGGEEGRITSAVLVGADGDSANWVSHGRTYSEQRFSPLDGVNRENVGQLGLAWYADMDTGRGQEATPLVIDGKLYLTTAWSKVKAFDATTGAKLWEHDPEVPGETAVKACCDVVNRGLAAWGDKLFFGTLDGRLIALDRETGKVAWEKVTVDQSKSYTITGAPRVIDGKVIIGNGGAEFGVRGFVAAYDAGSGEQLWKFYTVPEGGDAKDQPAYLQKAAETWNMDVLGANDAIGGGGTVWDSMAYDPELDLLYIGVGNGSPWNRAYRSPGKDGTGEGDNLYLSSIVAIRPKTGEYVWHYQTTPGETWDFTATQHIMLADMEIDGKPRKVLMQAPKNGFFYVIDRETGKFISAKPYVGLNWATGVDPKTGRPIENPETRIDKTGKPALVLPGPLGGHNWHPMAYSPTENLVYIPAFEAGMMYAPEANWKPDRARGFNVGFSLAGELPSDGGFRKEVAGTLKGRLVAWDPVAQKARWTVEHPGPWNGGLLATGGGLVFQGTTGSEFNAYDAANGKKLWSFAAQTGVVAPPVTYTVNGEQYVAVLAGWGGAYALSVDGDLINRKAPVRNISRLLVFKLGGTAKLPPEPALADLPLDPPPSTAAPEVIAVGQVKYGRYCAVCHAPGAVGSTVLPDLRRAGSLESSAAWSAVVHDGVLKNNGMASFKGSLSKEEIEAIRAYVISRANADKAIEAGRKVARR</sequence>
<dbReference type="InterPro" id="IPR001479">
    <property type="entry name" value="Quinoprotein_DH_CS"/>
</dbReference>
<evidence type="ECO:0000256" key="5">
    <source>
        <dbReference type="ARBA" id="ARBA00022837"/>
    </source>
</evidence>
<evidence type="ECO:0000256" key="13">
    <source>
        <dbReference type="PIRSR" id="PIRSR617512-4"/>
    </source>
</evidence>
<protein>
    <submittedName>
        <fullName evidence="16">Alcohol dehydrogenase (Cytochrome c)/quinohemoprotein ethanol dehydrogenase</fullName>
        <ecNumber evidence="16">1.1.2.8</ecNumber>
        <ecNumber evidence="16">1.1.9.1</ecNumber>
    </submittedName>
    <submittedName>
        <fullName evidence="17">PQQ-dependent dehydrogenase, methanol/ethanol family</fullName>
        <ecNumber evidence="17">1.1.2.-</ecNumber>
    </submittedName>
</protein>
<dbReference type="InterPro" id="IPR011047">
    <property type="entry name" value="Quinoprotein_ADH-like_sf"/>
</dbReference>
<evidence type="ECO:0000256" key="14">
    <source>
        <dbReference type="SAM" id="SignalP"/>
    </source>
</evidence>
<dbReference type="CDD" id="cd10279">
    <property type="entry name" value="PQQ_ADH_II"/>
    <property type="match status" value="1"/>
</dbReference>
<dbReference type="GO" id="GO:0052934">
    <property type="term" value="F:alcohol dehydrogenase (cytochrome c) activity"/>
    <property type="evidence" value="ECO:0007669"/>
    <property type="project" value="UniProtKB-EC"/>
</dbReference>
<evidence type="ECO:0000256" key="2">
    <source>
        <dbReference type="ARBA" id="ARBA00022617"/>
    </source>
</evidence>
<evidence type="ECO:0000256" key="11">
    <source>
        <dbReference type="PIRSR" id="PIRSR617512-2"/>
    </source>
</evidence>
<keyword evidence="2 11" id="KW-0349">Heme</keyword>
<dbReference type="SMART" id="SM00564">
    <property type="entry name" value="PQQ"/>
    <property type="match status" value="4"/>
</dbReference>
<evidence type="ECO:0000313" key="16">
    <source>
        <dbReference type="EMBL" id="MBB3775057.1"/>
    </source>
</evidence>
<keyword evidence="19" id="KW-1185">Reference proteome</keyword>
<feature type="active site" description="Proton acceptor" evidence="10">
    <location>
        <position position="337"/>
    </location>
</feature>
<dbReference type="EC" id="1.1.2.8" evidence="16"/>
<keyword evidence="7 17" id="KW-0560">Oxidoreductase</keyword>
<evidence type="ECO:0000313" key="17">
    <source>
        <dbReference type="EMBL" id="MXP37314.1"/>
    </source>
</evidence>
<feature type="domain" description="Cytochrome c" evidence="15">
    <location>
        <begin position="631"/>
        <end position="710"/>
    </location>
</feature>
<evidence type="ECO:0000259" key="15">
    <source>
        <dbReference type="PROSITE" id="PS51007"/>
    </source>
</evidence>
<feature type="binding site" evidence="11">
    <location>
        <position position="189"/>
    </location>
    <ligand>
        <name>pyrroloquinoline quinone</name>
        <dbReference type="ChEBI" id="CHEBI:58442"/>
    </ligand>
</feature>
<comment type="cofactor">
    <cofactor evidence="11">
        <name>pyrroloquinoline quinone</name>
        <dbReference type="ChEBI" id="CHEBI:58442"/>
    </cofactor>
    <text evidence="11">Binds 1 PQQ group per subunit.</text>
</comment>
<keyword evidence="9 13" id="KW-1015">Disulfide bond</keyword>
<feature type="binding site" evidence="11">
    <location>
        <position position="267"/>
    </location>
    <ligand>
        <name>pyrroloquinoline quinone</name>
        <dbReference type="ChEBI" id="CHEBI:58442"/>
    </ligand>
</feature>
<evidence type="ECO:0000256" key="4">
    <source>
        <dbReference type="ARBA" id="ARBA00022729"/>
    </source>
</evidence>
<dbReference type="AlphaFoldDB" id="A0A6I4UHL2"/>
<keyword evidence="6 11" id="KW-0634">PQQ</keyword>
<evidence type="ECO:0000256" key="10">
    <source>
        <dbReference type="PIRSR" id="PIRSR617512-1"/>
    </source>
</evidence>
<dbReference type="GO" id="GO:0030288">
    <property type="term" value="C:outer membrane-bounded periplasmic space"/>
    <property type="evidence" value="ECO:0007669"/>
    <property type="project" value="InterPro"/>
</dbReference>
<dbReference type="Pfam" id="PF13442">
    <property type="entry name" value="Cytochrome_CBB3"/>
    <property type="match status" value="1"/>
</dbReference>
<dbReference type="Proteomes" id="UP000430021">
    <property type="component" value="Unassembled WGS sequence"/>
</dbReference>
<feature type="disulfide bond" evidence="13">
    <location>
        <begin position="139"/>
        <end position="140"/>
    </location>
</feature>
<dbReference type="InterPro" id="IPR002372">
    <property type="entry name" value="PQQ_rpt_dom"/>
</dbReference>
<evidence type="ECO:0000256" key="6">
    <source>
        <dbReference type="ARBA" id="ARBA00022891"/>
    </source>
</evidence>
<evidence type="ECO:0000256" key="7">
    <source>
        <dbReference type="ARBA" id="ARBA00023002"/>
    </source>
</evidence>
<dbReference type="Gene3D" id="2.140.10.10">
    <property type="entry name" value="Quinoprotein alcohol dehydrogenase-like superfamily"/>
    <property type="match status" value="1"/>
</dbReference>
<keyword evidence="5 12" id="KW-0106">Calcium</keyword>
<dbReference type="InterPro" id="IPR036909">
    <property type="entry name" value="Cyt_c-like_dom_sf"/>
</dbReference>
<dbReference type="Proteomes" id="UP000548685">
    <property type="component" value="Unassembled WGS sequence"/>
</dbReference>
<dbReference type="InterPro" id="IPR018391">
    <property type="entry name" value="PQQ_b-propeller_rpt"/>
</dbReference>
<comment type="caution">
    <text evidence="17">The sequence shown here is derived from an EMBL/GenBank/DDBJ whole genome shotgun (WGS) entry which is preliminary data.</text>
</comment>
<dbReference type="EC" id="1.1.9.1" evidence="16"/>
<dbReference type="GO" id="GO:0016020">
    <property type="term" value="C:membrane"/>
    <property type="evidence" value="ECO:0007669"/>
    <property type="project" value="InterPro"/>
</dbReference>
<feature type="binding site" evidence="12">
    <location>
        <position position="337"/>
    </location>
    <ligand>
        <name>Ca(2+)</name>
        <dbReference type="ChEBI" id="CHEBI:29108"/>
    </ligand>
</feature>
<feature type="binding site" description="covalent" evidence="11">
    <location>
        <position position="647"/>
    </location>
    <ligand>
        <name>heme c</name>
        <dbReference type="ChEBI" id="CHEBI:61717"/>
    </ligand>
</feature>
<dbReference type="InterPro" id="IPR017512">
    <property type="entry name" value="PQQ_MeOH/EtOH_DH"/>
</dbReference>
<dbReference type="GO" id="GO:0009055">
    <property type="term" value="F:electron transfer activity"/>
    <property type="evidence" value="ECO:0007669"/>
    <property type="project" value="InterPro"/>
</dbReference>
<evidence type="ECO:0000256" key="8">
    <source>
        <dbReference type="ARBA" id="ARBA00023004"/>
    </source>
</evidence>
<dbReference type="PROSITE" id="PS00364">
    <property type="entry name" value="BACTERIAL_PQQ_2"/>
    <property type="match status" value="1"/>
</dbReference>
<evidence type="ECO:0000313" key="18">
    <source>
        <dbReference type="Proteomes" id="UP000430021"/>
    </source>
</evidence>
<feature type="binding site" description="axial binding residue" evidence="12">
    <location>
        <position position="648"/>
    </location>
    <ligand>
        <name>heme c</name>
        <dbReference type="ChEBI" id="CHEBI:61717"/>
    </ligand>
    <ligandPart>
        <name>Fe</name>
        <dbReference type="ChEBI" id="CHEBI:18248"/>
    </ligandPart>
</feature>
<dbReference type="PROSITE" id="PS51007">
    <property type="entry name" value="CYTC"/>
    <property type="match status" value="1"/>
</dbReference>
<name>A0A6I4UHL2_9SPHN</name>
<gene>
    <name evidence="16" type="ORF">FHS52_001000</name>
    <name evidence="17" type="ORF">GRI59_01640</name>
</gene>
<dbReference type="EMBL" id="WTYB01000001">
    <property type="protein sequence ID" value="MXP37314.1"/>
    <property type="molecule type" value="Genomic_DNA"/>
</dbReference>
<evidence type="ECO:0000256" key="1">
    <source>
        <dbReference type="ARBA" id="ARBA00008156"/>
    </source>
</evidence>
<feature type="binding site" evidence="11">
    <location>
        <position position="364"/>
    </location>
    <ligand>
        <name>pyrroloquinoline quinone</name>
        <dbReference type="ChEBI" id="CHEBI:58442"/>
    </ligand>
</feature>
<dbReference type="RefSeq" id="WP_160759458.1">
    <property type="nucleotide sequence ID" value="NZ_BAAADZ010000002.1"/>
</dbReference>
<feature type="binding site" evidence="12">
    <location>
        <position position="207"/>
    </location>
    <ligand>
        <name>Ca(2+)</name>
        <dbReference type="ChEBI" id="CHEBI:29108"/>
    </ligand>
</feature>
<dbReference type="Pfam" id="PF01011">
    <property type="entry name" value="PQQ"/>
    <property type="match status" value="2"/>
</dbReference>
<dbReference type="SUPFAM" id="SSF46626">
    <property type="entry name" value="Cytochrome c"/>
    <property type="match status" value="1"/>
</dbReference>
<evidence type="ECO:0000256" key="12">
    <source>
        <dbReference type="PIRSR" id="PIRSR617512-3"/>
    </source>
</evidence>
<dbReference type="Gene3D" id="1.10.760.10">
    <property type="entry name" value="Cytochrome c-like domain"/>
    <property type="match status" value="1"/>
</dbReference>
<dbReference type="InterPro" id="IPR009056">
    <property type="entry name" value="Cyt_c-like_dom"/>
</dbReference>
<evidence type="ECO:0000313" key="19">
    <source>
        <dbReference type="Proteomes" id="UP000548685"/>
    </source>
</evidence>
<accession>A0A6I4UHL2</accession>
<feature type="signal peptide" evidence="14">
    <location>
        <begin position="1"/>
        <end position="20"/>
    </location>
</feature>
<dbReference type="EC" id="1.1.2.-" evidence="17"/>
<feature type="binding site" description="covalent" evidence="11">
    <location>
        <position position="644"/>
    </location>
    <ligand>
        <name>heme c</name>
        <dbReference type="ChEBI" id="CHEBI:61717"/>
    </ligand>
</feature>
<proteinExistence type="inferred from homology"/>
<dbReference type="EMBL" id="JACICE010000001">
    <property type="protein sequence ID" value="MBB3775057.1"/>
    <property type="molecule type" value="Genomic_DNA"/>
</dbReference>
<organism evidence="17 18">
    <name type="scientific">Erythrobacter ramosus</name>
    <dbReference type="NCBI Taxonomy" id="35811"/>
    <lineage>
        <taxon>Bacteria</taxon>
        <taxon>Pseudomonadati</taxon>
        <taxon>Pseudomonadota</taxon>
        <taxon>Alphaproteobacteria</taxon>
        <taxon>Sphingomonadales</taxon>
        <taxon>Erythrobacteraceae</taxon>
        <taxon>Erythrobacter/Porphyrobacter group</taxon>
        <taxon>Erythrobacter</taxon>
    </lineage>
</organism>